<accession>A0A833M2F7</accession>
<evidence type="ECO:0000256" key="6">
    <source>
        <dbReference type="ARBA" id="ARBA00023014"/>
    </source>
</evidence>
<dbReference type="InterPro" id="IPR013785">
    <property type="entry name" value="Aldolase_TIM"/>
</dbReference>
<dbReference type="Proteomes" id="UP000460298">
    <property type="component" value="Unassembled WGS sequence"/>
</dbReference>
<dbReference type="GO" id="GO:0046872">
    <property type="term" value="F:metal ion binding"/>
    <property type="evidence" value="ECO:0007669"/>
    <property type="project" value="UniProtKB-KW"/>
</dbReference>
<dbReference type="SMART" id="SM00729">
    <property type="entry name" value="Elp3"/>
    <property type="match status" value="1"/>
</dbReference>
<dbReference type="InterPro" id="IPR007197">
    <property type="entry name" value="rSAM"/>
</dbReference>
<dbReference type="InterPro" id="IPR050377">
    <property type="entry name" value="Radical_SAM_PqqE_MftC-like"/>
</dbReference>
<comment type="caution">
    <text evidence="8">The sequence shown here is derived from an EMBL/GenBank/DDBJ whole genome shotgun (WGS) entry which is preliminary data.</text>
</comment>
<evidence type="ECO:0000256" key="2">
    <source>
        <dbReference type="ARBA" id="ARBA00022485"/>
    </source>
</evidence>
<dbReference type="GO" id="GO:0003824">
    <property type="term" value="F:catalytic activity"/>
    <property type="evidence" value="ECO:0007669"/>
    <property type="project" value="InterPro"/>
</dbReference>
<dbReference type="SFLD" id="SFLDG01386">
    <property type="entry name" value="main_SPASM_domain-containing"/>
    <property type="match status" value="1"/>
</dbReference>
<comment type="cofactor">
    <cofactor evidence="1">
        <name>[4Fe-4S] cluster</name>
        <dbReference type="ChEBI" id="CHEBI:49883"/>
    </cofactor>
</comment>
<feature type="domain" description="Radical SAM core" evidence="7">
    <location>
        <begin position="17"/>
        <end position="231"/>
    </location>
</feature>
<keyword evidence="5" id="KW-0408">Iron</keyword>
<keyword evidence="6" id="KW-0411">Iron-sulfur</keyword>
<evidence type="ECO:0000256" key="3">
    <source>
        <dbReference type="ARBA" id="ARBA00022691"/>
    </source>
</evidence>
<dbReference type="InterPro" id="IPR017200">
    <property type="entry name" value="PqqE-like"/>
</dbReference>
<dbReference type="InterPro" id="IPR058240">
    <property type="entry name" value="rSAM_sf"/>
</dbReference>
<dbReference type="PROSITE" id="PS51918">
    <property type="entry name" value="RADICAL_SAM"/>
    <property type="match status" value="1"/>
</dbReference>
<dbReference type="EMBL" id="WBUI01000005">
    <property type="protein sequence ID" value="KAB2933521.1"/>
    <property type="molecule type" value="Genomic_DNA"/>
</dbReference>
<reference evidence="8 9" key="1">
    <citation type="submission" date="2019-10" db="EMBL/GenBank/DDBJ databases">
        <title>Extracellular Electron Transfer in a Candidatus Methanoperedens spp. Enrichment Culture.</title>
        <authorList>
            <person name="Berger S."/>
            <person name="Rangel Shaw D."/>
            <person name="Berben T."/>
            <person name="In 'T Zandt M."/>
            <person name="Frank J."/>
            <person name="Reimann J."/>
            <person name="Jetten M.S.M."/>
            <person name="Welte C.U."/>
        </authorList>
    </citation>
    <scope>NUCLEOTIDE SEQUENCE [LARGE SCALE GENOMIC DNA]</scope>
    <source>
        <strain evidence="8">SB12</strain>
    </source>
</reference>
<gene>
    <name evidence="8" type="ORF">F9K24_06635</name>
</gene>
<evidence type="ECO:0000256" key="4">
    <source>
        <dbReference type="ARBA" id="ARBA00022723"/>
    </source>
</evidence>
<dbReference type="Pfam" id="PF04055">
    <property type="entry name" value="Radical_SAM"/>
    <property type="match status" value="1"/>
</dbReference>
<dbReference type="CDD" id="cd21123">
    <property type="entry name" value="SPASM_MftC-like"/>
    <property type="match status" value="1"/>
</dbReference>
<evidence type="ECO:0000259" key="7">
    <source>
        <dbReference type="PROSITE" id="PS51918"/>
    </source>
</evidence>
<dbReference type="CDD" id="cd01335">
    <property type="entry name" value="Radical_SAM"/>
    <property type="match status" value="1"/>
</dbReference>
<dbReference type="InterPro" id="IPR006638">
    <property type="entry name" value="Elp3/MiaA/NifB-like_rSAM"/>
</dbReference>
<evidence type="ECO:0000313" key="9">
    <source>
        <dbReference type="Proteomes" id="UP000460298"/>
    </source>
</evidence>
<evidence type="ECO:0000256" key="1">
    <source>
        <dbReference type="ARBA" id="ARBA00001966"/>
    </source>
</evidence>
<evidence type="ECO:0000256" key="5">
    <source>
        <dbReference type="ARBA" id="ARBA00023004"/>
    </source>
</evidence>
<dbReference type="PIRSF" id="PIRSF037420">
    <property type="entry name" value="PQQ_syn_pqqE"/>
    <property type="match status" value="1"/>
</dbReference>
<dbReference type="SFLD" id="SFLDG01067">
    <property type="entry name" value="SPASM/twitch_domain_containing"/>
    <property type="match status" value="1"/>
</dbReference>
<dbReference type="AlphaFoldDB" id="A0A833M2F7"/>
<name>A0A833M2F7_9LEPT</name>
<protein>
    <submittedName>
        <fullName evidence="8">Radical SAM protein</fullName>
    </submittedName>
</protein>
<dbReference type="PANTHER" id="PTHR11228:SF7">
    <property type="entry name" value="PQQA PEPTIDE CYCLASE"/>
    <property type="match status" value="1"/>
</dbReference>
<evidence type="ECO:0000313" key="8">
    <source>
        <dbReference type="EMBL" id="KAB2933521.1"/>
    </source>
</evidence>
<keyword evidence="3" id="KW-0949">S-adenosyl-L-methionine</keyword>
<dbReference type="Gene3D" id="3.20.20.70">
    <property type="entry name" value="Aldolase class I"/>
    <property type="match status" value="1"/>
</dbReference>
<dbReference type="GO" id="GO:0051539">
    <property type="term" value="F:4 iron, 4 sulfur cluster binding"/>
    <property type="evidence" value="ECO:0007669"/>
    <property type="project" value="UniProtKB-KW"/>
</dbReference>
<keyword evidence="2" id="KW-0004">4Fe-4S</keyword>
<dbReference type="SFLD" id="SFLDS00029">
    <property type="entry name" value="Radical_SAM"/>
    <property type="match status" value="1"/>
</dbReference>
<dbReference type="GO" id="GO:0006783">
    <property type="term" value="P:heme biosynthetic process"/>
    <property type="evidence" value="ECO:0007669"/>
    <property type="project" value="TreeGrafter"/>
</dbReference>
<proteinExistence type="predicted"/>
<keyword evidence="4" id="KW-0479">Metal-binding</keyword>
<organism evidence="8 9">
    <name type="scientific">Leptonema illini</name>
    <dbReference type="NCBI Taxonomy" id="183"/>
    <lineage>
        <taxon>Bacteria</taxon>
        <taxon>Pseudomonadati</taxon>
        <taxon>Spirochaetota</taxon>
        <taxon>Spirochaetia</taxon>
        <taxon>Leptospirales</taxon>
        <taxon>Leptospiraceae</taxon>
        <taxon>Leptonema</taxon>
    </lineage>
</organism>
<dbReference type="PANTHER" id="PTHR11228">
    <property type="entry name" value="RADICAL SAM DOMAIN PROTEIN"/>
    <property type="match status" value="1"/>
</dbReference>
<dbReference type="SUPFAM" id="SSF102114">
    <property type="entry name" value="Radical SAM enzymes"/>
    <property type="match status" value="1"/>
</dbReference>
<sequence>MASAKDPFSFSSPERNGGAAPVVVWNVTNSCNMSCPHCYSSAVKGRSEYGLCLADLKSIGIRLEEAGVRVVILSGGEPLLRNDVEELAVFLKGRRISCHLSTNGVLLTPERARSLRDAGIVYAGVSVDGLPDFNDRYRGLRGAFERALGGIENARQVGMRTGMRMTLTSSNAAHLDALLELAETHGVDRFYLSHLVYGGRAVDMMADDVKPEECGFRIEGFFATALDLLRRQSGLKLVSGGNDADGPALYSFVKTHLGDEAASVVWQALLRRGGNSAGEKIINVDHKGAVHPDQFWRGTASGNLLELPLAEIMSRPLFADLRQRETLLTGRCARCRYLSVCRGSHRERALAAGGSIWGDDPSCYLTEEDIATESPSLMEAKR</sequence>